<keyword evidence="1" id="KW-1133">Transmembrane helix</keyword>
<proteinExistence type="predicted"/>
<name>A0AAX3H0Z2_CLODI</name>
<evidence type="ECO:0000313" key="5">
    <source>
        <dbReference type="Proteomes" id="UP000346772"/>
    </source>
</evidence>
<accession>A0AAX3H0Z2</accession>
<dbReference type="InterPro" id="IPR029787">
    <property type="entry name" value="Nucleotide_cyclase"/>
</dbReference>
<protein>
    <submittedName>
        <fullName evidence="4">Signaling protein</fullName>
    </submittedName>
</protein>
<dbReference type="InterPro" id="IPR000160">
    <property type="entry name" value="GGDEF_dom"/>
</dbReference>
<dbReference type="Gene3D" id="3.20.20.450">
    <property type="entry name" value="EAL domain"/>
    <property type="match status" value="1"/>
</dbReference>
<dbReference type="Gene3D" id="3.30.70.270">
    <property type="match status" value="1"/>
</dbReference>
<keyword evidence="1" id="KW-0472">Membrane</keyword>
<dbReference type="PANTHER" id="PTHR33121">
    <property type="entry name" value="CYCLIC DI-GMP PHOSPHODIESTERASE PDEF"/>
    <property type="match status" value="1"/>
</dbReference>
<evidence type="ECO:0000256" key="1">
    <source>
        <dbReference type="SAM" id="Phobius"/>
    </source>
</evidence>
<evidence type="ECO:0000259" key="3">
    <source>
        <dbReference type="PROSITE" id="PS50887"/>
    </source>
</evidence>
<dbReference type="InterPro" id="IPR043128">
    <property type="entry name" value="Rev_trsase/Diguanyl_cyclase"/>
</dbReference>
<dbReference type="GO" id="GO:0071111">
    <property type="term" value="F:cyclic-guanylate-specific phosphodiesterase activity"/>
    <property type="evidence" value="ECO:0007669"/>
    <property type="project" value="InterPro"/>
</dbReference>
<dbReference type="NCBIfam" id="TIGR00254">
    <property type="entry name" value="GGDEF"/>
    <property type="match status" value="1"/>
</dbReference>
<feature type="transmembrane region" description="Helical" evidence="1">
    <location>
        <begin position="145"/>
        <end position="166"/>
    </location>
</feature>
<dbReference type="PROSITE" id="PS50883">
    <property type="entry name" value="EAL"/>
    <property type="match status" value="1"/>
</dbReference>
<dbReference type="InterPro" id="IPR035919">
    <property type="entry name" value="EAL_sf"/>
</dbReference>
<gene>
    <name evidence="4" type="primary">cph2_7</name>
    <name evidence="4" type="ORF">SAMEA1710456_02200</name>
</gene>
<dbReference type="SUPFAM" id="SSF141868">
    <property type="entry name" value="EAL domain-like"/>
    <property type="match status" value="1"/>
</dbReference>
<dbReference type="RefSeq" id="WP_003424519.1">
    <property type="nucleotide sequence ID" value="NZ_BEHB01000013.1"/>
</dbReference>
<dbReference type="Proteomes" id="UP000346772">
    <property type="component" value="Unassembled WGS sequence"/>
</dbReference>
<dbReference type="SUPFAM" id="SSF55073">
    <property type="entry name" value="Nucleotide cyclase"/>
    <property type="match status" value="1"/>
</dbReference>
<comment type="caution">
    <text evidence="4">The sequence shown here is derived from an EMBL/GenBank/DDBJ whole genome shotgun (WGS) entry which is preliminary data.</text>
</comment>
<keyword evidence="1" id="KW-0812">Transmembrane</keyword>
<dbReference type="InterPro" id="IPR050706">
    <property type="entry name" value="Cyclic-di-GMP_PDE-like"/>
</dbReference>
<sequence>MKKKYDFLIYAAIWLVAIIIFIFSLYHSIEHIKIINYTGIISSETQKVTKQELNNKRNDKLISQLDSILIELRTGNGKHRLQRCDNKEFQEKLIEMDAMWDSMKKEIRKVRNGGSGDKLYKLSEKYSSLSNQVVFISEKHSDIKLHFFATVLFIYLIISTISLLIWEYYNKRKFDKIFYTDNLTKIKNQVAFENRAIEILSHAYNKEYVLLNIDIDNFKYINDTHGYEYGDKVLVIVANVLAKTFNTKETCARVGSDNFVILAKYRESLLYEISKTLTDAIISELNMNVTQTISFCIGAYLVEIEKSNYKYINSIMDKANIAHKVSKMRGISSTVWYNENLLKQLQMENSIYNHMYKALENEEFQMYLQPKFQISSLNVVSAEALVRWFSPELGFLSPDQFIPLFEKSGFIIELDFYMLKKACSFIKKTFMKKNKYTYPIAVNFSRVTIYQNDFYQRFLDTVREYEIPFKYIEIEVTESAFNEISEPVISILDKLEKLGFLISMDDFGSGYSSLSLLCSLSINGLKLDKSLLKEKFNRAKVYSIIKCIIEMSHSIDMSIVCEGIETKKDLEFLKTVKCDLGQGFYFSKPIEEKEFFNKYVMDKQYN</sequence>
<feature type="domain" description="EAL" evidence="2">
    <location>
        <begin position="348"/>
        <end position="603"/>
    </location>
</feature>
<dbReference type="Pfam" id="PF00563">
    <property type="entry name" value="EAL"/>
    <property type="match status" value="1"/>
</dbReference>
<dbReference type="PROSITE" id="PS50887">
    <property type="entry name" value="GGDEF"/>
    <property type="match status" value="1"/>
</dbReference>
<feature type="transmembrane region" description="Helical" evidence="1">
    <location>
        <begin position="7"/>
        <end position="26"/>
    </location>
</feature>
<feature type="domain" description="GGDEF" evidence="3">
    <location>
        <begin position="206"/>
        <end position="339"/>
    </location>
</feature>
<evidence type="ECO:0000313" key="4">
    <source>
        <dbReference type="EMBL" id="VFD54707.1"/>
    </source>
</evidence>
<dbReference type="CDD" id="cd01948">
    <property type="entry name" value="EAL"/>
    <property type="match status" value="1"/>
</dbReference>
<dbReference type="PANTHER" id="PTHR33121:SF70">
    <property type="entry name" value="SIGNALING PROTEIN YKOW"/>
    <property type="match status" value="1"/>
</dbReference>
<dbReference type="InterPro" id="IPR001633">
    <property type="entry name" value="EAL_dom"/>
</dbReference>
<dbReference type="SMART" id="SM00052">
    <property type="entry name" value="EAL"/>
    <property type="match status" value="1"/>
</dbReference>
<dbReference type="SMART" id="SM00267">
    <property type="entry name" value="GGDEF"/>
    <property type="match status" value="1"/>
</dbReference>
<dbReference type="CDD" id="cd01949">
    <property type="entry name" value="GGDEF"/>
    <property type="match status" value="1"/>
</dbReference>
<reference evidence="4 5" key="1">
    <citation type="submission" date="2019-02" db="EMBL/GenBank/DDBJ databases">
        <authorList>
            <consortium name="Pathogen Informatics"/>
        </authorList>
    </citation>
    <scope>NUCLEOTIDE SEQUENCE [LARGE SCALE GENOMIC DNA]</scope>
    <source>
        <strain evidence="4 5">078GUE027</strain>
    </source>
</reference>
<evidence type="ECO:0000259" key="2">
    <source>
        <dbReference type="PROSITE" id="PS50883"/>
    </source>
</evidence>
<dbReference type="AlphaFoldDB" id="A0AAX3H0Z2"/>
<organism evidence="4 5">
    <name type="scientific">Clostridioides difficile</name>
    <name type="common">Peptoclostridium difficile</name>
    <dbReference type="NCBI Taxonomy" id="1496"/>
    <lineage>
        <taxon>Bacteria</taxon>
        <taxon>Bacillati</taxon>
        <taxon>Bacillota</taxon>
        <taxon>Clostridia</taxon>
        <taxon>Peptostreptococcales</taxon>
        <taxon>Peptostreptococcaceae</taxon>
        <taxon>Clostridioides</taxon>
    </lineage>
</organism>
<dbReference type="EMBL" id="CAADAT010000012">
    <property type="protein sequence ID" value="VFD54707.1"/>
    <property type="molecule type" value="Genomic_DNA"/>
</dbReference>
<dbReference type="Pfam" id="PF00990">
    <property type="entry name" value="GGDEF"/>
    <property type="match status" value="1"/>
</dbReference>